<dbReference type="GO" id="GO:0006207">
    <property type="term" value="P:'de novo' pyrimidine nucleobase biosynthetic process"/>
    <property type="evidence" value="ECO:0007669"/>
    <property type="project" value="InterPro"/>
</dbReference>
<dbReference type="InterPro" id="IPR001754">
    <property type="entry name" value="OMPdeCOase_dom"/>
</dbReference>
<evidence type="ECO:0000256" key="1">
    <source>
        <dbReference type="ARBA" id="ARBA00004861"/>
    </source>
</evidence>
<comment type="pathway">
    <text evidence="1">Pyrimidine metabolism; UMP biosynthesis via de novo pathway; UMP from orotate: step 2/2.</text>
</comment>
<dbReference type="PANTHER" id="PTHR32119">
    <property type="entry name" value="OROTIDINE 5'-PHOSPHATE DECARBOXYLASE"/>
    <property type="match status" value="1"/>
</dbReference>
<dbReference type="CDD" id="cd04725">
    <property type="entry name" value="OMP_decarboxylase_like"/>
    <property type="match status" value="1"/>
</dbReference>
<dbReference type="UniPathway" id="UPA00070">
    <property type="reaction ID" value="UER00120"/>
</dbReference>
<dbReference type="InterPro" id="IPR011060">
    <property type="entry name" value="RibuloseP-bd_barrel"/>
</dbReference>
<dbReference type="NCBIfam" id="TIGR01740">
    <property type="entry name" value="pyrF"/>
    <property type="match status" value="1"/>
</dbReference>
<evidence type="ECO:0000256" key="3">
    <source>
        <dbReference type="ARBA" id="ARBA00021923"/>
    </source>
</evidence>
<evidence type="ECO:0000259" key="8">
    <source>
        <dbReference type="SMART" id="SM00934"/>
    </source>
</evidence>
<dbReference type="GO" id="GO:0005829">
    <property type="term" value="C:cytosol"/>
    <property type="evidence" value="ECO:0007669"/>
    <property type="project" value="TreeGrafter"/>
</dbReference>
<protein>
    <recommendedName>
        <fullName evidence="3">Orotidine 5'-phosphate decarboxylase</fullName>
        <ecNumber evidence="2">4.1.1.23</ecNumber>
    </recommendedName>
    <alternativeName>
        <fullName evidence="7">OMP decarboxylase</fullName>
    </alternativeName>
</protein>
<dbReference type="InterPro" id="IPR014732">
    <property type="entry name" value="OMPdecase"/>
</dbReference>
<dbReference type="NCBIfam" id="NF001273">
    <property type="entry name" value="PRK00230.1"/>
    <property type="match status" value="1"/>
</dbReference>
<feature type="domain" description="Orotidine 5'-phosphate decarboxylase" evidence="8">
    <location>
        <begin position="4"/>
        <end position="223"/>
    </location>
</feature>
<reference evidence="9" key="1">
    <citation type="submission" date="2020-05" db="EMBL/GenBank/DDBJ databases">
        <authorList>
            <person name="Chiriac C."/>
            <person name="Salcher M."/>
            <person name="Ghai R."/>
            <person name="Kavagutti S V."/>
        </authorList>
    </citation>
    <scope>NUCLEOTIDE SEQUENCE</scope>
</reference>
<dbReference type="SUPFAM" id="SSF51366">
    <property type="entry name" value="Ribulose-phoshate binding barrel"/>
    <property type="match status" value="1"/>
</dbReference>
<sequence length="235" mass="24535">MTSPIILAVDTRELEVAKRWIDATRESVAVYKLGLEFFLTFGADGVREIESEFGVDIFLDLKLHDIPNTVSSATSAIAGLSPRFLTVHASGGSAMIAAAATAAPHIDITAVTILTSLSEEDLFSVGFANPALESAVALAQLATISGARAIVCSPLEIGAIRRVVGDEITIITPGVRPASSQLADDQVRTMTPEAAIAQGANFVVIGRPITGKWSDGATAMNKAARDIAASIQFIS</sequence>
<evidence type="ECO:0000256" key="4">
    <source>
        <dbReference type="ARBA" id="ARBA00022793"/>
    </source>
</evidence>
<name>A0A6J5YMJ4_9ZZZZ</name>
<keyword evidence="4" id="KW-0210">Decarboxylase</keyword>
<dbReference type="EC" id="4.1.1.23" evidence="2"/>
<dbReference type="SMART" id="SM00934">
    <property type="entry name" value="OMPdecase"/>
    <property type="match status" value="1"/>
</dbReference>
<dbReference type="InterPro" id="IPR013785">
    <property type="entry name" value="Aldolase_TIM"/>
</dbReference>
<keyword evidence="6" id="KW-0456">Lyase</keyword>
<evidence type="ECO:0000256" key="2">
    <source>
        <dbReference type="ARBA" id="ARBA00012321"/>
    </source>
</evidence>
<evidence type="ECO:0000256" key="6">
    <source>
        <dbReference type="ARBA" id="ARBA00023239"/>
    </source>
</evidence>
<dbReference type="Pfam" id="PF00215">
    <property type="entry name" value="OMPdecase"/>
    <property type="match status" value="1"/>
</dbReference>
<dbReference type="Gene3D" id="3.20.20.70">
    <property type="entry name" value="Aldolase class I"/>
    <property type="match status" value="1"/>
</dbReference>
<keyword evidence="5" id="KW-0665">Pyrimidine biosynthesis</keyword>
<proteinExistence type="predicted"/>
<dbReference type="GO" id="GO:0004590">
    <property type="term" value="F:orotidine-5'-phosphate decarboxylase activity"/>
    <property type="evidence" value="ECO:0007669"/>
    <property type="project" value="UniProtKB-EC"/>
</dbReference>
<dbReference type="GO" id="GO:0044205">
    <property type="term" value="P:'de novo' UMP biosynthetic process"/>
    <property type="evidence" value="ECO:0007669"/>
    <property type="project" value="UniProtKB-UniPathway"/>
</dbReference>
<organism evidence="9">
    <name type="scientific">freshwater metagenome</name>
    <dbReference type="NCBI Taxonomy" id="449393"/>
    <lineage>
        <taxon>unclassified sequences</taxon>
        <taxon>metagenomes</taxon>
        <taxon>ecological metagenomes</taxon>
    </lineage>
</organism>
<gene>
    <name evidence="9" type="ORF">UFOPK3775_00013</name>
</gene>
<evidence type="ECO:0000256" key="7">
    <source>
        <dbReference type="ARBA" id="ARBA00033428"/>
    </source>
</evidence>
<accession>A0A6J5YMJ4</accession>
<dbReference type="EMBL" id="CAESAK010000001">
    <property type="protein sequence ID" value="CAB4329230.1"/>
    <property type="molecule type" value="Genomic_DNA"/>
</dbReference>
<dbReference type="PANTHER" id="PTHR32119:SF2">
    <property type="entry name" value="OROTIDINE 5'-PHOSPHATE DECARBOXYLASE"/>
    <property type="match status" value="1"/>
</dbReference>
<dbReference type="InterPro" id="IPR018089">
    <property type="entry name" value="OMPdecase_AS"/>
</dbReference>
<evidence type="ECO:0000313" key="9">
    <source>
        <dbReference type="EMBL" id="CAB4329230.1"/>
    </source>
</evidence>
<dbReference type="PROSITE" id="PS00156">
    <property type="entry name" value="OMPDECASE"/>
    <property type="match status" value="1"/>
</dbReference>
<evidence type="ECO:0000256" key="5">
    <source>
        <dbReference type="ARBA" id="ARBA00022975"/>
    </source>
</evidence>
<dbReference type="AlphaFoldDB" id="A0A6J5YMJ4"/>